<comment type="catalytic activity">
    <reaction evidence="19">
        <text>(2E)-decenoyl-CoA + NADPH + H(+) = decanoyl-CoA + NADP(+)</text>
        <dbReference type="Rhea" id="RHEA:44960"/>
        <dbReference type="ChEBI" id="CHEBI:15378"/>
        <dbReference type="ChEBI" id="CHEBI:57783"/>
        <dbReference type="ChEBI" id="CHEBI:58349"/>
        <dbReference type="ChEBI" id="CHEBI:61406"/>
        <dbReference type="ChEBI" id="CHEBI:61430"/>
    </reaction>
    <physiologicalReaction direction="left-to-right" evidence="19">
        <dbReference type="Rhea" id="RHEA:44961"/>
    </physiologicalReaction>
</comment>
<evidence type="ECO:0000313" key="23">
    <source>
        <dbReference type="EMBL" id="WCO68115.1"/>
    </source>
</evidence>
<accession>A0AAE9Y7G7</accession>
<evidence type="ECO:0000256" key="9">
    <source>
        <dbReference type="ARBA" id="ARBA00023140"/>
    </source>
</evidence>
<dbReference type="InterPro" id="IPR002347">
    <property type="entry name" value="SDR_fam"/>
</dbReference>
<keyword evidence="5" id="KW-0276">Fatty acid metabolism</keyword>
<keyword evidence="8" id="KW-0443">Lipid metabolism</keyword>
<keyword evidence="24" id="KW-1185">Reference proteome</keyword>
<evidence type="ECO:0000256" key="19">
    <source>
        <dbReference type="ARBA" id="ARBA00049386"/>
    </source>
</evidence>
<comment type="catalytic activity">
    <reaction evidence="17">
        <text>(2E)-hexenoyl-CoA + NADPH + H(+) = hexanoyl-CoA + NADP(+)</text>
        <dbReference type="Rhea" id="RHEA:44956"/>
        <dbReference type="ChEBI" id="CHEBI:15378"/>
        <dbReference type="ChEBI" id="CHEBI:57783"/>
        <dbReference type="ChEBI" id="CHEBI:58349"/>
        <dbReference type="ChEBI" id="CHEBI:62077"/>
        <dbReference type="ChEBI" id="CHEBI:62620"/>
    </reaction>
    <physiologicalReaction direction="left-to-right" evidence="17">
        <dbReference type="Rhea" id="RHEA:44957"/>
    </physiologicalReaction>
</comment>
<comment type="catalytic activity">
    <reaction evidence="16">
        <text>(2E)-tetradecenoyl-CoA + NADPH + H(+) = tetradecanoyl-CoA + NADP(+)</text>
        <dbReference type="Rhea" id="RHEA:44968"/>
        <dbReference type="ChEBI" id="CHEBI:15378"/>
        <dbReference type="ChEBI" id="CHEBI:57385"/>
        <dbReference type="ChEBI" id="CHEBI:57783"/>
        <dbReference type="ChEBI" id="CHEBI:58349"/>
        <dbReference type="ChEBI" id="CHEBI:61405"/>
    </reaction>
    <physiologicalReaction direction="left-to-right" evidence="16">
        <dbReference type="Rhea" id="RHEA:44969"/>
    </physiologicalReaction>
</comment>
<comment type="function">
    <text evidence="11">Participates in chain elongation of fatty acids. Catalyzes the reduction of trans-2-enoyl-CoAs of varying chain lengths from 6:1 to 16:1, having maximum activity with 10:1 CoA. Has no 2,4-dienoyl-CoA reductase activity.</text>
</comment>
<protein>
    <recommendedName>
        <fullName evidence="14">Peroxisomal trans-2-enoyl-CoA reductase</fullName>
        <ecNumber evidence="13">1.3.1.38</ecNumber>
    </recommendedName>
</protein>
<comment type="catalytic activity">
    <reaction evidence="18">
        <text>a (2E)-enoyl-CoA + NADPH + H(+) = a 2,3-saturated acyl-CoA + NADP(+)</text>
        <dbReference type="Rhea" id="RHEA:33763"/>
        <dbReference type="ChEBI" id="CHEBI:15378"/>
        <dbReference type="ChEBI" id="CHEBI:57783"/>
        <dbReference type="ChEBI" id="CHEBI:58349"/>
        <dbReference type="ChEBI" id="CHEBI:58856"/>
        <dbReference type="ChEBI" id="CHEBI:65111"/>
        <dbReference type="EC" id="1.3.1.38"/>
    </reaction>
    <physiologicalReaction direction="left-to-right" evidence="18">
        <dbReference type="Rhea" id="RHEA:33764"/>
    </physiologicalReaction>
</comment>
<dbReference type="FunFam" id="3.40.50.720:FF:000084">
    <property type="entry name" value="Short-chain dehydrogenase reductase"/>
    <property type="match status" value="1"/>
</dbReference>
<evidence type="ECO:0000256" key="13">
    <source>
        <dbReference type="ARBA" id="ARBA00038849"/>
    </source>
</evidence>
<evidence type="ECO:0000256" key="3">
    <source>
        <dbReference type="ARBA" id="ARBA00022516"/>
    </source>
</evidence>
<comment type="catalytic activity">
    <reaction evidence="15">
        <text>(2E)-dodecenoyl-CoA + NADPH + H(+) = dodecanoyl-CoA + NADP(+)</text>
        <dbReference type="Rhea" id="RHEA:44964"/>
        <dbReference type="ChEBI" id="CHEBI:15378"/>
        <dbReference type="ChEBI" id="CHEBI:57330"/>
        <dbReference type="ChEBI" id="CHEBI:57375"/>
        <dbReference type="ChEBI" id="CHEBI:57783"/>
        <dbReference type="ChEBI" id="CHEBI:58349"/>
    </reaction>
    <physiologicalReaction direction="left-to-right" evidence="15">
        <dbReference type="Rhea" id="RHEA:44965"/>
    </physiologicalReaction>
</comment>
<evidence type="ECO:0000256" key="10">
    <source>
        <dbReference type="ARBA" id="ARBA00023160"/>
    </source>
</evidence>
<evidence type="ECO:0000256" key="7">
    <source>
        <dbReference type="ARBA" id="ARBA00023002"/>
    </source>
</evidence>
<evidence type="ECO:0000256" key="8">
    <source>
        <dbReference type="ARBA" id="ARBA00023098"/>
    </source>
</evidence>
<evidence type="ECO:0000256" key="17">
    <source>
        <dbReference type="ARBA" id="ARBA00049108"/>
    </source>
</evidence>
<evidence type="ECO:0000256" key="16">
    <source>
        <dbReference type="ARBA" id="ARBA00048686"/>
    </source>
</evidence>
<dbReference type="PANTHER" id="PTHR24317:SF7">
    <property type="entry name" value="PEROXISOMAL TRANS-2-ENOYL-COA REDUCTASE"/>
    <property type="match status" value="1"/>
</dbReference>
<comment type="catalytic activity">
    <reaction evidence="20">
        <text>(2E)-octenoyl-CoA + NADPH + H(+) = octanoyl-CoA + NADP(+)</text>
        <dbReference type="Rhea" id="RHEA:44952"/>
        <dbReference type="ChEBI" id="CHEBI:15378"/>
        <dbReference type="ChEBI" id="CHEBI:57386"/>
        <dbReference type="ChEBI" id="CHEBI:57783"/>
        <dbReference type="ChEBI" id="CHEBI:58349"/>
        <dbReference type="ChEBI" id="CHEBI:62242"/>
    </reaction>
    <physiologicalReaction direction="left-to-right" evidence="20">
        <dbReference type="Rhea" id="RHEA:44953"/>
    </physiologicalReaction>
</comment>
<evidence type="ECO:0000259" key="22">
    <source>
        <dbReference type="SMART" id="SM00822"/>
    </source>
</evidence>
<dbReference type="Proteomes" id="UP001216390">
    <property type="component" value="Chromosome"/>
</dbReference>
<evidence type="ECO:0000256" key="11">
    <source>
        <dbReference type="ARBA" id="ARBA00037124"/>
    </source>
</evidence>
<evidence type="ECO:0000256" key="6">
    <source>
        <dbReference type="ARBA" id="ARBA00022857"/>
    </source>
</evidence>
<organism evidence="23 24">
    <name type="scientific">Iamia majanohamensis</name>
    <dbReference type="NCBI Taxonomy" id="467976"/>
    <lineage>
        <taxon>Bacteria</taxon>
        <taxon>Bacillati</taxon>
        <taxon>Actinomycetota</taxon>
        <taxon>Acidimicrobiia</taxon>
        <taxon>Acidimicrobiales</taxon>
        <taxon>Iamiaceae</taxon>
        <taxon>Iamia</taxon>
    </lineage>
</organism>
<feature type="region of interest" description="Disordered" evidence="21">
    <location>
        <begin position="276"/>
        <end position="297"/>
    </location>
</feature>
<reference evidence="23" key="1">
    <citation type="submission" date="2023-01" db="EMBL/GenBank/DDBJ databases">
        <title>The diversity of Class Acidimicrobiia in South China Sea sediment environments and the proposal of Iamia marina sp. nov., a novel species of the genus Iamia.</title>
        <authorList>
            <person name="He Y."/>
            <person name="Tian X."/>
        </authorList>
    </citation>
    <scope>NUCLEOTIDE SEQUENCE</scope>
    <source>
        <strain evidence="23">DSM 19957</strain>
    </source>
</reference>
<evidence type="ECO:0000256" key="15">
    <source>
        <dbReference type="ARBA" id="ARBA00047570"/>
    </source>
</evidence>
<keyword evidence="3" id="KW-0444">Lipid biosynthesis</keyword>
<dbReference type="InterPro" id="IPR057326">
    <property type="entry name" value="KR_dom"/>
</dbReference>
<comment type="pathway">
    <text evidence="2">Lipid metabolism.</text>
</comment>
<evidence type="ECO:0000256" key="2">
    <source>
        <dbReference type="ARBA" id="ARBA00005189"/>
    </source>
</evidence>
<feature type="domain" description="Ketoreductase" evidence="22">
    <location>
        <begin position="27"/>
        <end position="186"/>
    </location>
</feature>
<evidence type="ECO:0000256" key="5">
    <source>
        <dbReference type="ARBA" id="ARBA00022832"/>
    </source>
</evidence>
<keyword evidence="9" id="KW-0576">Peroxisome</keyword>
<dbReference type="InterPro" id="IPR052388">
    <property type="entry name" value="Peroxisomal_t2-enoyl-CoA_red"/>
</dbReference>
<comment type="subcellular location">
    <subcellularLocation>
        <location evidence="1">Peroxisome</location>
    </subcellularLocation>
</comment>
<keyword evidence="7" id="KW-0560">Oxidoreductase</keyword>
<dbReference type="SUPFAM" id="SSF51735">
    <property type="entry name" value="NAD(P)-binding Rossmann-fold domains"/>
    <property type="match status" value="1"/>
</dbReference>
<dbReference type="PRINTS" id="PR00081">
    <property type="entry name" value="GDHRDH"/>
</dbReference>
<evidence type="ECO:0000256" key="4">
    <source>
        <dbReference type="ARBA" id="ARBA00022553"/>
    </source>
</evidence>
<dbReference type="KEGG" id="ima:PO878_05180"/>
<evidence type="ECO:0000256" key="14">
    <source>
        <dbReference type="ARBA" id="ARBA00041063"/>
    </source>
</evidence>
<dbReference type="GO" id="GO:0019166">
    <property type="term" value="F:trans-2-enoyl-CoA reductase (NADPH) activity"/>
    <property type="evidence" value="ECO:0007669"/>
    <property type="project" value="UniProtKB-EC"/>
</dbReference>
<evidence type="ECO:0000256" key="18">
    <source>
        <dbReference type="ARBA" id="ARBA00049251"/>
    </source>
</evidence>
<keyword evidence="6" id="KW-0521">NADP</keyword>
<dbReference type="Gene3D" id="3.40.50.720">
    <property type="entry name" value="NAD(P)-binding Rossmann-like Domain"/>
    <property type="match status" value="1"/>
</dbReference>
<dbReference type="Pfam" id="PF13561">
    <property type="entry name" value="adh_short_C2"/>
    <property type="match status" value="1"/>
</dbReference>
<gene>
    <name evidence="23" type="ORF">PO878_05180</name>
</gene>
<evidence type="ECO:0000256" key="21">
    <source>
        <dbReference type="SAM" id="MobiDB-lite"/>
    </source>
</evidence>
<keyword evidence="4" id="KW-0597">Phosphoprotein</keyword>
<dbReference type="GO" id="GO:0006633">
    <property type="term" value="P:fatty acid biosynthetic process"/>
    <property type="evidence" value="ECO:0007669"/>
    <property type="project" value="UniProtKB-KW"/>
</dbReference>
<evidence type="ECO:0000256" key="20">
    <source>
        <dbReference type="ARBA" id="ARBA00049559"/>
    </source>
</evidence>
<proteinExistence type="predicted"/>
<sequence length="297" mass="30803">MADPPPGLPEPPPLGASALPAGTYEGTCVLVTGGGTGLGRAIAVEFARLGADVVVASRKEEHRAQGEAAITEVGARALGVACDIRDAEAVAAAFDVATEAFGVPGVLVSNAAANFPSPAEDLSPNAWRTVVDITLNGTFLCARELARRHLAASTPAAVVNVGASYAWTGGPGFAHSAAAKAGVKNMTESLAVEWAPYGIRVNGLVPGLFPHEDMTADIRGNLDRTAVDDRERAQPALRTGRLRELGWAATWLASPYAAFVTGHTLVVDGANWQRRSLTNPPVTPVRDQMGRPPFGEG</sequence>
<comment type="subunit">
    <text evidence="12">Interacts with PEX5, probably required to target it into peroxisomes.</text>
</comment>
<dbReference type="EC" id="1.3.1.38" evidence="13"/>
<dbReference type="SMART" id="SM00822">
    <property type="entry name" value="PKS_KR"/>
    <property type="match status" value="1"/>
</dbReference>
<dbReference type="RefSeq" id="WP_272737632.1">
    <property type="nucleotide sequence ID" value="NZ_CP116942.1"/>
</dbReference>
<keyword evidence="10" id="KW-0275">Fatty acid biosynthesis</keyword>
<name>A0AAE9Y7G7_9ACTN</name>
<dbReference type="EMBL" id="CP116942">
    <property type="protein sequence ID" value="WCO68115.1"/>
    <property type="molecule type" value="Genomic_DNA"/>
</dbReference>
<evidence type="ECO:0000256" key="1">
    <source>
        <dbReference type="ARBA" id="ARBA00004275"/>
    </source>
</evidence>
<dbReference type="PANTHER" id="PTHR24317">
    <property type="entry name" value="PEROXISOMAL TRANS-2-ENOYL-COA REDUCTASE"/>
    <property type="match status" value="1"/>
</dbReference>
<dbReference type="InterPro" id="IPR036291">
    <property type="entry name" value="NAD(P)-bd_dom_sf"/>
</dbReference>
<evidence type="ECO:0000256" key="12">
    <source>
        <dbReference type="ARBA" id="ARBA00038622"/>
    </source>
</evidence>
<dbReference type="AlphaFoldDB" id="A0AAE9Y7G7"/>
<evidence type="ECO:0000313" key="24">
    <source>
        <dbReference type="Proteomes" id="UP001216390"/>
    </source>
</evidence>